<dbReference type="SUPFAM" id="SSF51306">
    <property type="entry name" value="LexA/Signal peptidase"/>
    <property type="match status" value="1"/>
</dbReference>
<dbReference type="EC" id="3.4.21.89" evidence="4 8"/>
<feature type="region of interest" description="Disordered" evidence="10">
    <location>
        <begin position="1"/>
        <end position="24"/>
    </location>
</feature>
<dbReference type="PROSITE" id="PS00760">
    <property type="entry name" value="SPASE_I_2"/>
    <property type="match status" value="1"/>
</dbReference>
<evidence type="ECO:0000256" key="3">
    <source>
        <dbReference type="ARBA" id="ARBA00009370"/>
    </source>
</evidence>
<evidence type="ECO:0000256" key="2">
    <source>
        <dbReference type="ARBA" id="ARBA00004401"/>
    </source>
</evidence>
<comment type="subcellular location">
    <subcellularLocation>
        <location evidence="2">Cell membrane</location>
        <topology evidence="2">Single-pass type II membrane protein</topology>
    </subcellularLocation>
    <subcellularLocation>
        <location evidence="9">Membrane</location>
        <topology evidence="9">Single-pass type II membrane protein</topology>
    </subcellularLocation>
</comment>
<evidence type="ECO:0000256" key="9">
    <source>
        <dbReference type="RuleBase" id="RU362042"/>
    </source>
</evidence>
<evidence type="ECO:0000313" key="12">
    <source>
        <dbReference type="EMBL" id="OEG19736.1"/>
    </source>
</evidence>
<keyword evidence="8" id="KW-0472">Membrane</keyword>
<dbReference type="PRINTS" id="PR00727">
    <property type="entry name" value="LEADERPTASE"/>
</dbReference>
<dbReference type="InterPro" id="IPR019757">
    <property type="entry name" value="Pept_S26A_signal_pept_1_Lys-AS"/>
</dbReference>
<dbReference type="Gene3D" id="2.10.109.10">
    <property type="entry name" value="Umud Fragment, subunit A"/>
    <property type="match status" value="1"/>
</dbReference>
<dbReference type="EMBL" id="MIJY01000003">
    <property type="protein sequence ID" value="OEG19736.1"/>
    <property type="molecule type" value="Genomic_DNA"/>
</dbReference>
<evidence type="ECO:0000313" key="13">
    <source>
        <dbReference type="Proteomes" id="UP000095094"/>
    </source>
</evidence>
<dbReference type="InterPro" id="IPR019533">
    <property type="entry name" value="Peptidase_S26"/>
</dbReference>
<dbReference type="GO" id="GO:0009003">
    <property type="term" value="F:signal peptidase activity"/>
    <property type="evidence" value="ECO:0007669"/>
    <property type="project" value="UniProtKB-EC"/>
</dbReference>
<comment type="caution">
    <text evidence="12">The sequence shown here is derived from an EMBL/GenBank/DDBJ whole genome shotgun (WGS) entry which is preliminary data.</text>
</comment>
<keyword evidence="5 8" id="KW-0645">Protease</keyword>
<reference evidence="13" key="1">
    <citation type="submission" date="2016-09" db="EMBL/GenBank/DDBJ databases">
        <authorList>
            <person name="Gulvik C.A."/>
        </authorList>
    </citation>
    <scope>NUCLEOTIDE SEQUENCE [LARGE SCALE GENOMIC DNA]</scope>
    <source>
        <strain evidence="13">LMG 8895</strain>
    </source>
</reference>
<evidence type="ECO:0000256" key="5">
    <source>
        <dbReference type="ARBA" id="ARBA00022670"/>
    </source>
</evidence>
<dbReference type="GO" id="GO:0006465">
    <property type="term" value="P:signal peptide processing"/>
    <property type="evidence" value="ECO:0007669"/>
    <property type="project" value="InterPro"/>
</dbReference>
<keyword evidence="8" id="KW-0812">Transmembrane</keyword>
<gene>
    <name evidence="12" type="ORF">BCR25_14915</name>
</gene>
<keyword evidence="6 8" id="KW-0378">Hydrolase</keyword>
<keyword evidence="8" id="KW-1133">Transmembrane helix</keyword>
<sequence length="218" mass="25084">MTKQDRIKKRPKKQKTRSKKTTAQQPIDDYVKLKHKLAIVQKIVSLCVIVGCVIFLIRVKTHQVSGESMAPTFENRDRIFVAKKQEPVRLDIVTFSPENNSKKSYVKRVIGIPGDTIWLEENKLFINHQMKERAQQPVSDTDKRAIDLPDGTVKVDVSVDVMNQLKGLTKIPKNQYFLLGDNRNHSTDSRMMGLIDQAQIEGVVTFRYYPLNRCGFVR</sequence>
<evidence type="ECO:0000256" key="6">
    <source>
        <dbReference type="ARBA" id="ARBA00022801"/>
    </source>
</evidence>
<dbReference type="PANTHER" id="PTHR43390">
    <property type="entry name" value="SIGNAL PEPTIDASE I"/>
    <property type="match status" value="1"/>
</dbReference>
<dbReference type="AlphaFoldDB" id="A0A1E5H4H1"/>
<feature type="compositionally biased region" description="Basic residues" evidence="10">
    <location>
        <begin position="1"/>
        <end position="20"/>
    </location>
</feature>
<proteinExistence type="inferred from homology"/>
<evidence type="ECO:0000256" key="1">
    <source>
        <dbReference type="ARBA" id="ARBA00000677"/>
    </source>
</evidence>
<evidence type="ECO:0000256" key="7">
    <source>
        <dbReference type="PIRSR" id="PIRSR600223-1"/>
    </source>
</evidence>
<evidence type="ECO:0000256" key="8">
    <source>
        <dbReference type="RuleBase" id="RU003993"/>
    </source>
</evidence>
<dbReference type="CDD" id="cd06530">
    <property type="entry name" value="S26_SPase_I"/>
    <property type="match status" value="1"/>
</dbReference>
<comment type="similarity">
    <text evidence="3 9">Belongs to the peptidase S26 family.</text>
</comment>
<accession>A0A1E5H4H1</accession>
<dbReference type="RefSeq" id="WP_069662350.1">
    <property type="nucleotide sequence ID" value="NZ_JBHUJJ010000001.1"/>
</dbReference>
<dbReference type="GO" id="GO:0004252">
    <property type="term" value="F:serine-type endopeptidase activity"/>
    <property type="evidence" value="ECO:0007669"/>
    <property type="project" value="InterPro"/>
</dbReference>
<evidence type="ECO:0000256" key="4">
    <source>
        <dbReference type="ARBA" id="ARBA00013208"/>
    </source>
</evidence>
<dbReference type="InterPro" id="IPR036286">
    <property type="entry name" value="LexA/Signal_pep-like_sf"/>
</dbReference>
<feature type="active site" evidence="7">
    <location>
        <position position="68"/>
    </location>
</feature>
<dbReference type="Pfam" id="PF10502">
    <property type="entry name" value="Peptidase_S26"/>
    <property type="match status" value="1"/>
</dbReference>
<dbReference type="GO" id="GO:0005886">
    <property type="term" value="C:plasma membrane"/>
    <property type="evidence" value="ECO:0007669"/>
    <property type="project" value="UniProtKB-SubCell"/>
</dbReference>
<dbReference type="PANTHER" id="PTHR43390:SF1">
    <property type="entry name" value="CHLOROPLAST PROCESSING PEPTIDASE"/>
    <property type="match status" value="1"/>
</dbReference>
<protein>
    <recommendedName>
        <fullName evidence="4 8">Signal peptidase I</fullName>
        <ecNumber evidence="4 8">3.4.21.89</ecNumber>
    </recommendedName>
</protein>
<dbReference type="InterPro" id="IPR000223">
    <property type="entry name" value="Pept_S26A_signal_pept_1"/>
</dbReference>
<dbReference type="Proteomes" id="UP000095094">
    <property type="component" value="Unassembled WGS sequence"/>
</dbReference>
<dbReference type="OrthoDB" id="2183286at2"/>
<dbReference type="PROSITE" id="PS00501">
    <property type="entry name" value="SPASE_I_1"/>
    <property type="match status" value="1"/>
</dbReference>
<name>A0A1E5H4H1_9ENTE</name>
<feature type="active site" evidence="7">
    <location>
        <position position="107"/>
    </location>
</feature>
<comment type="catalytic activity">
    <reaction evidence="1 8">
        <text>Cleavage of hydrophobic, N-terminal signal or leader sequences from secreted and periplasmic proteins.</text>
        <dbReference type="EC" id="3.4.21.89"/>
    </reaction>
</comment>
<organism evidence="12 13">
    <name type="scientific">Enterococcus termitis</name>
    <dbReference type="NCBI Taxonomy" id="332950"/>
    <lineage>
        <taxon>Bacteria</taxon>
        <taxon>Bacillati</taxon>
        <taxon>Bacillota</taxon>
        <taxon>Bacilli</taxon>
        <taxon>Lactobacillales</taxon>
        <taxon>Enterococcaceae</taxon>
        <taxon>Enterococcus</taxon>
    </lineage>
</organism>
<keyword evidence="13" id="KW-1185">Reference proteome</keyword>
<feature type="transmembrane region" description="Helical" evidence="8">
    <location>
        <begin position="39"/>
        <end position="59"/>
    </location>
</feature>
<feature type="domain" description="Peptidase S26" evidence="11">
    <location>
        <begin position="41"/>
        <end position="209"/>
    </location>
</feature>
<evidence type="ECO:0000259" key="11">
    <source>
        <dbReference type="Pfam" id="PF10502"/>
    </source>
</evidence>
<dbReference type="NCBIfam" id="TIGR02227">
    <property type="entry name" value="sigpep_I_bact"/>
    <property type="match status" value="1"/>
</dbReference>
<dbReference type="InterPro" id="IPR019756">
    <property type="entry name" value="Pept_S26A_signal_pept_1_Ser-AS"/>
</dbReference>
<evidence type="ECO:0000256" key="10">
    <source>
        <dbReference type="SAM" id="MobiDB-lite"/>
    </source>
</evidence>